<feature type="region of interest" description="Disordered" evidence="1">
    <location>
        <begin position="81"/>
        <end position="143"/>
    </location>
</feature>
<dbReference type="Gene3D" id="1.20.1070.10">
    <property type="entry name" value="Rhodopsin 7-helix transmembrane proteins"/>
    <property type="match status" value="1"/>
</dbReference>
<reference evidence="4" key="1">
    <citation type="submission" date="2025-08" db="UniProtKB">
        <authorList>
            <consortium name="RefSeq"/>
        </authorList>
    </citation>
    <scope>IDENTIFICATION</scope>
</reference>
<keyword evidence="2" id="KW-1133">Transmembrane helix</keyword>
<feature type="compositionally biased region" description="Polar residues" evidence="1">
    <location>
        <begin position="118"/>
        <end position="143"/>
    </location>
</feature>
<dbReference type="Proteomes" id="UP000694845">
    <property type="component" value="Unplaced"/>
</dbReference>
<dbReference type="AlphaFoldDB" id="A0A8B7Z8X1"/>
<evidence type="ECO:0000313" key="4">
    <source>
        <dbReference type="RefSeq" id="XP_022101255.1"/>
    </source>
</evidence>
<feature type="compositionally biased region" description="Basic and acidic residues" evidence="1">
    <location>
        <begin position="218"/>
        <end position="228"/>
    </location>
</feature>
<gene>
    <name evidence="4" type="primary">LOC110984923</name>
</gene>
<dbReference type="OrthoDB" id="10425776at2759"/>
<dbReference type="RefSeq" id="XP_022101255.1">
    <property type="nucleotide sequence ID" value="XM_022245563.1"/>
</dbReference>
<evidence type="ECO:0000313" key="3">
    <source>
        <dbReference type="Proteomes" id="UP000694845"/>
    </source>
</evidence>
<feature type="transmembrane region" description="Helical" evidence="2">
    <location>
        <begin position="21"/>
        <end position="40"/>
    </location>
</feature>
<evidence type="ECO:0000256" key="1">
    <source>
        <dbReference type="SAM" id="MobiDB-lite"/>
    </source>
</evidence>
<feature type="compositionally biased region" description="Basic residues" evidence="1">
    <location>
        <begin position="81"/>
        <end position="98"/>
    </location>
</feature>
<feature type="region of interest" description="Disordered" evidence="1">
    <location>
        <begin position="195"/>
        <end position="272"/>
    </location>
</feature>
<dbReference type="GeneID" id="110984923"/>
<accession>A0A8B7Z8X1</accession>
<feature type="transmembrane region" description="Helical" evidence="2">
    <location>
        <begin position="46"/>
        <end position="69"/>
    </location>
</feature>
<feature type="compositionally biased region" description="Basic and acidic residues" evidence="1">
    <location>
        <begin position="197"/>
        <end position="206"/>
    </location>
</feature>
<dbReference type="KEGG" id="aplc:110984923"/>
<keyword evidence="2" id="KW-0812">Transmembrane</keyword>
<feature type="region of interest" description="Disordered" evidence="1">
    <location>
        <begin position="389"/>
        <end position="488"/>
    </location>
</feature>
<feature type="compositionally biased region" description="Basic and acidic residues" evidence="1">
    <location>
        <begin position="440"/>
        <end position="455"/>
    </location>
</feature>
<sequence>MQSGTDDDQTTRQRAVDGLRSNILVLVLLCVCWGFGIAAFQLQDDFLQQAFAISALLLGLCFFMMYLVLSHDVRRAILHGRKSRRRRSRTRMNLRKRKSSDSLTSSTNPEPMDARQLVSVQPPSRNEQSMGSTSTALSQHNTHSVTTNCTDLANDPIHEEAYGPYRRGFQDMPTDPGNIGYDQRMIPWSNLGLARPGPERFGDRSPQKVKGGDQSLDVVRRGRRESSPLKRSGNIVLNHRIIRDSEESRSTEEDSQEKRRKKRHVSTVSGSSPSVDMTCMPFMMDWRDYRGSRVHPMPLDEIPYSMNYSQDMYQPQYIHPRMAGFFAQPHRALPGPAPSIGRGPISIPETRDLRRDLGGFERSDGYYGSEKRSLRDGFYEVQHQALDRSRAGFGGQSSRSSYHRRDGSRGNWASEVNESNPGPSGYSPRGDSIDSQHSNRSSEGDDYKDDATKERHSGRKGKGQRSSRSRSRSHGGKKHRQKSKTKET</sequence>
<evidence type="ECO:0000256" key="2">
    <source>
        <dbReference type="SAM" id="Phobius"/>
    </source>
</evidence>
<protein>
    <submittedName>
        <fullName evidence="4">Uncharacterized protein LOC110984923 isoform X1</fullName>
    </submittedName>
</protein>
<feature type="compositionally biased region" description="Basic and acidic residues" evidence="1">
    <location>
        <begin position="241"/>
        <end position="252"/>
    </location>
</feature>
<keyword evidence="2" id="KW-0472">Membrane</keyword>
<keyword evidence="3" id="KW-1185">Reference proteome</keyword>
<organism evidence="3 4">
    <name type="scientific">Acanthaster planci</name>
    <name type="common">Crown-of-thorns starfish</name>
    <dbReference type="NCBI Taxonomy" id="133434"/>
    <lineage>
        <taxon>Eukaryota</taxon>
        <taxon>Metazoa</taxon>
        <taxon>Echinodermata</taxon>
        <taxon>Eleutherozoa</taxon>
        <taxon>Asterozoa</taxon>
        <taxon>Asteroidea</taxon>
        <taxon>Valvatacea</taxon>
        <taxon>Valvatida</taxon>
        <taxon>Acanthasteridae</taxon>
        <taxon>Acanthaster</taxon>
    </lineage>
</organism>
<feature type="compositionally biased region" description="Basic residues" evidence="1">
    <location>
        <begin position="456"/>
        <end position="488"/>
    </location>
</feature>
<proteinExistence type="predicted"/>
<name>A0A8B7Z8X1_ACAPL</name>